<evidence type="ECO:0000313" key="2">
    <source>
        <dbReference type="EMBL" id="EOB04037.1"/>
    </source>
</evidence>
<keyword evidence="3" id="KW-1185">Reference proteome</keyword>
<name>R0K320_ANAPL</name>
<feature type="compositionally biased region" description="Basic residues" evidence="1">
    <location>
        <begin position="41"/>
        <end position="54"/>
    </location>
</feature>
<accession>R0K320</accession>
<sequence length="179" mass="19753">MLRGMKSFGREKHGGLGAVPIHTHVGRFPVLMELREGRVRVQRSKNTRQVKKGSRNKEGAGSLPQRYLMGHWLSLTKRIPTGLWVSSAAQDALSTLQLRLLVPGEQRLGITEQISRSKSLFLRDLGGRKRSPVEEGAVPGPAALHKHHPPLGRDGTVSPPQFQTNEEQDTDPQALPQPS</sequence>
<dbReference type="Proteomes" id="UP000296049">
    <property type="component" value="Unassembled WGS sequence"/>
</dbReference>
<feature type="region of interest" description="Disordered" evidence="1">
    <location>
        <begin position="41"/>
        <end position="62"/>
    </location>
</feature>
<protein>
    <submittedName>
        <fullName evidence="2">Uncharacterized protein</fullName>
    </submittedName>
</protein>
<dbReference type="EMBL" id="KB742811">
    <property type="protein sequence ID" value="EOB04037.1"/>
    <property type="molecule type" value="Genomic_DNA"/>
</dbReference>
<proteinExistence type="predicted"/>
<dbReference type="AlphaFoldDB" id="R0K320"/>
<feature type="region of interest" description="Disordered" evidence="1">
    <location>
        <begin position="128"/>
        <end position="179"/>
    </location>
</feature>
<organism evidence="2 3">
    <name type="scientific">Anas platyrhynchos</name>
    <name type="common">Mallard</name>
    <name type="synonym">Anas boschas</name>
    <dbReference type="NCBI Taxonomy" id="8839"/>
    <lineage>
        <taxon>Eukaryota</taxon>
        <taxon>Metazoa</taxon>
        <taxon>Chordata</taxon>
        <taxon>Craniata</taxon>
        <taxon>Vertebrata</taxon>
        <taxon>Euteleostomi</taxon>
        <taxon>Archelosauria</taxon>
        <taxon>Archosauria</taxon>
        <taxon>Dinosauria</taxon>
        <taxon>Saurischia</taxon>
        <taxon>Theropoda</taxon>
        <taxon>Coelurosauria</taxon>
        <taxon>Aves</taxon>
        <taxon>Neognathae</taxon>
        <taxon>Galloanserae</taxon>
        <taxon>Anseriformes</taxon>
        <taxon>Anatidae</taxon>
        <taxon>Anatinae</taxon>
        <taxon>Anas</taxon>
    </lineage>
</organism>
<evidence type="ECO:0000313" key="3">
    <source>
        <dbReference type="Proteomes" id="UP000296049"/>
    </source>
</evidence>
<reference evidence="3" key="1">
    <citation type="journal article" date="2013" name="Nat. Genet.">
        <title>The duck genome and transcriptome provide insight into an avian influenza virus reservoir species.</title>
        <authorList>
            <person name="Huang Y."/>
            <person name="Li Y."/>
            <person name="Burt D.W."/>
            <person name="Chen H."/>
            <person name="Zhang Y."/>
            <person name="Qian W."/>
            <person name="Kim H."/>
            <person name="Gan S."/>
            <person name="Zhao Y."/>
            <person name="Li J."/>
            <person name="Yi K."/>
            <person name="Feng H."/>
            <person name="Zhu P."/>
            <person name="Li B."/>
            <person name="Liu Q."/>
            <person name="Fairley S."/>
            <person name="Magor K.E."/>
            <person name="Du Z."/>
            <person name="Hu X."/>
            <person name="Goodman L."/>
            <person name="Tafer H."/>
            <person name="Vignal A."/>
            <person name="Lee T."/>
            <person name="Kim K.W."/>
            <person name="Sheng Z."/>
            <person name="An Y."/>
            <person name="Searle S."/>
            <person name="Herrero J."/>
            <person name="Groenen M.A."/>
            <person name="Crooijmans R.P."/>
            <person name="Faraut T."/>
            <person name="Cai Q."/>
            <person name="Webster R.G."/>
            <person name="Aldridge J.R."/>
            <person name="Warren W.C."/>
            <person name="Bartschat S."/>
            <person name="Kehr S."/>
            <person name="Marz M."/>
            <person name="Stadler P.F."/>
            <person name="Smith J."/>
            <person name="Kraus R.H."/>
            <person name="Zhao Y."/>
            <person name="Ren L."/>
            <person name="Fei J."/>
            <person name="Morisson M."/>
            <person name="Kaiser P."/>
            <person name="Griffin D.K."/>
            <person name="Rao M."/>
            <person name="Pitel F."/>
            <person name="Wang J."/>
            <person name="Li N."/>
        </authorList>
    </citation>
    <scope>NUCLEOTIDE SEQUENCE [LARGE SCALE GENOMIC DNA]</scope>
</reference>
<evidence type="ECO:0000256" key="1">
    <source>
        <dbReference type="SAM" id="MobiDB-lite"/>
    </source>
</evidence>
<gene>
    <name evidence="2" type="ORF">Anapl_04904</name>
</gene>